<gene>
    <name evidence="12" type="ORF">NE398_08625</name>
</gene>
<evidence type="ECO:0000256" key="1">
    <source>
        <dbReference type="ARBA" id="ARBA00004651"/>
    </source>
</evidence>
<dbReference type="FunFam" id="3.40.50.300:FF:000854">
    <property type="entry name" value="Multidrug ABC transporter ATP-binding protein"/>
    <property type="match status" value="1"/>
</dbReference>
<feature type="transmembrane region" description="Helical" evidence="9">
    <location>
        <begin position="242"/>
        <end position="260"/>
    </location>
</feature>
<dbReference type="PANTHER" id="PTHR43394">
    <property type="entry name" value="ATP-DEPENDENT PERMEASE MDL1, MITOCHONDRIAL"/>
    <property type="match status" value="1"/>
</dbReference>
<keyword evidence="4 9" id="KW-0812">Transmembrane</keyword>
<keyword evidence="5" id="KW-0547">Nucleotide-binding</keyword>
<keyword evidence="8 9" id="KW-0472">Membrane</keyword>
<feature type="transmembrane region" description="Helical" evidence="9">
    <location>
        <begin position="52"/>
        <end position="72"/>
    </location>
</feature>
<dbReference type="GO" id="GO:0015421">
    <property type="term" value="F:ABC-type oligopeptide transporter activity"/>
    <property type="evidence" value="ECO:0007669"/>
    <property type="project" value="TreeGrafter"/>
</dbReference>
<feature type="domain" description="ABC transmembrane type-1" evidence="11">
    <location>
        <begin position="16"/>
        <end position="298"/>
    </location>
</feature>
<evidence type="ECO:0000259" key="11">
    <source>
        <dbReference type="PROSITE" id="PS50929"/>
    </source>
</evidence>
<dbReference type="RefSeq" id="WP_272470293.1">
    <property type="nucleotide sequence ID" value="NZ_JAMRYU010000008.1"/>
</dbReference>
<reference evidence="12" key="1">
    <citation type="submission" date="2022-05" db="EMBL/GenBank/DDBJ databases">
        <title>Draft genome sequence of Clostridium tertium strain CP3 isolated from Peru.</title>
        <authorList>
            <person name="Hurtado R."/>
            <person name="Lima L."/>
            <person name="Sousa T."/>
            <person name="Jaiswal A.K."/>
            <person name="Tiwari S."/>
            <person name="Maturrano L."/>
            <person name="Brenig B."/>
            <person name="Azevedo V."/>
        </authorList>
    </citation>
    <scope>NUCLEOTIDE SEQUENCE</scope>
    <source>
        <strain evidence="12">CP3</strain>
    </source>
</reference>
<keyword evidence="7 9" id="KW-1133">Transmembrane helix</keyword>
<evidence type="ECO:0000256" key="6">
    <source>
        <dbReference type="ARBA" id="ARBA00022840"/>
    </source>
</evidence>
<comment type="subcellular location">
    <subcellularLocation>
        <location evidence="1">Cell membrane</location>
        <topology evidence="1">Multi-pass membrane protein</topology>
    </subcellularLocation>
</comment>
<dbReference type="Proteomes" id="UP001141183">
    <property type="component" value="Unassembled WGS sequence"/>
</dbReference>
<feature type="transmembrane region" description="Helical" evidence="9">
    <location>
        <begin position="133"/>
        <end position="151"/>
    </location>
</feature>
<evidence type="ECO:0000256" key="4">
    <source>
        <dbReference type="ARBA" id="ARBA00022692"/>
    </source>
</evidence>
<dbReference type="InterPro" id="IPR003593">
    <property type="entry name" value="AAA+_ATPase"/>
</dbReference>
<dbReference type="GO" id="GO:0005886">
    <property type="term" value="C:plasma membrane"/>
    <property type="evidence" value="ECO:0007669"/>
    <property type="project" value="UniProtKB-SubCell"/>
</dbReference>
<dbReference type="PROSITE" id="PS50929">
    <property type="entry name" value="ABC_TM1F"/>
    <property type="match status" value="1"/>
</dbReference>
<name>A0A9X3XM95_9CLOT</name>
<dbReference type="InterPro" id="IPR017871">
    <property type="entry name" value="ABC_transporter-like_CS"/>
</dbReference>
<evidence type="ECO:0000256" key="8">
    <source>
        <dbReference type="ARBA" id="ARBA00023136"/>
    </source>
</evidence>
<dbReference type="EMBL" id="JAMRYU010000008">
    <property type="protein sequence ID" value="MDC4240229.1"/>
    <property type="molecule type" value="Genomic_DNA"/>
</dbReference>
<dbReference type="GO" id="GO:0016887">
    <property type="term" value="F:ATP hydrolysis activity"/>
    <property type="evidence" value="ECO:0007669"/>
    <property type="project" value="InterPro"/>
</dbReference>
<dbReference type="SUPFAM" id="SSF90123">
    <property type="entry name" value="ABC transporter transmembrane region"/>
    <property type="match status" value="1"/>
</dbReference>
<dbReference type="PANTHER" id="PTHR43394:SF1">
    <property type="entry name" value="ATP-BINDING CASSETTE SUB-FAMILY B MEMBER 10, MITOCHONDRIAL"/>
    <property type="match status" value="1"/>
</dbReference>
<organism evidence="12 13">
    <name type="scientific">Clostridium tertium</name>
    <dbReference type="NCBI Taxonomy" id="1559"/>
    <lineage>
        <taxon>Bacteria</taxon>
        <taxon>Bacillati</taxon>
        <taxon>Bacillota</taxon>
        <taxon>Clostridia</taxon>
        <taxon>Eubacteriales</taxon>
        <taxon>Clostridiaceae</taxon>
        <taxon>Clostridium</taxon>
    </lineage>
</organism>
<keyword evidence="6 12" id="KW-0067">ATP-binding</keyword>
<dbReference type="SUPFAM" id="SSF52540">
    <property type="entry name" value="P-loop containing nucleoside triphosphate hydrolases"/>
    <property type="match status" value="1"/>
</dbReference>
<dbReference type="Gene3D" id="1.20.1560.10">
    <property type="entry name" value="ABC transporter type 1, transmembrane domain"/>
    <property type="match status" value="1"/>
</dbReference>
<dbReference type="SMART" id="SM00382">
    <property type="entry name" value="AAA"/>
    <property type="match status" value="1"/>
</dbReference>
<dbReference type="PROSITE" id="PS00211">
    <property type="entry name" value="ABC_TRANSPORTER_1"/>
    <property type="match status" value="1"/>
</dbReference>
<feature type="transmembrane region" description="Helical" evidence="9">
    <location>
        <begin position="272"/>
        <end position="296"/>
    </location>
</feature>
<keyword evidence="13" id="KW-1185">Reference proteome</keyword>
<feature type="transmembrane region" description="Helical" evidence="9">
    <location>
        <begin position="157"/>
        <end position="174"/>
    </location>
</feature>
<dbReference type="AlphaFoldDB" id="A0A9X3XM95"/>
<dbReference type="PROSITE" id="PS50893">
    <property type="entry name" value="ABC_TRANSPORTER_2"/>
    <property type="match status" value="1"/>
</dbReference>
<dbReference type="Pfam" id="PF00005">
    <property type="entry name" value="ABC_tran"/>
    <property type="match status" value="1"/>
</dbReference>
<dbReference type="InterPro" id="IPR039421">
    <property type="entry name" value="Type_1_exporter"/>
</dbReference>
<dbReference type="GO" id="GO:0005524">
    <property type="term" value="F:ATP binding"/>
    <property type="evidence" value="ECO:0007669"/>
    <property type="project" value="UniProtKB-KW"/>
</dbReference>
<dbReference type="InterPro" id="IPR003439">
    <property type="entry name" value="ABC_transporter-like_ATP-bd"/>
</dbReference>
<accession>A0A9X3XM95</accession>
<dbReference type="Pfam" id="PF00664">
    <property type="entry name" value="ABC_membrane"/>
    <property type="match status" value="1"/>
</dbReference>
<sequence length="573" mass="63058">MIKLIHFMKDYKKEAILGPIFKLIEAILELFVPIVMAKIIDVGVRNSNISYIFKMGGILILLGVSGLGFALICQYYASVASQGVGTSIRSALFKHINKLSHTEIDKIGAPTLITRLTNDVNQIQTGVAMIIRLGFRTPFIIIGSTIMAIALDLKLSIIFIVTTPLIALVIYFVMSKSLPLYKIIQNKLDNISLITRENLEGTRVIKAFSKEESEKLRFKNASNDLSDTSINVGKISALLNPITYIIMNLSIVAILWFGGIRVNSGSLTQGEVIAFVNYITQILLALIVFAQLVVILTKASTSATRVSEILEIKSTIVEKDNIKTHSSKSEAAFIEFKNVFFSYADSNEYSLSNISLTINKNETIGIIGGTGSGKSTLVNLIPRFYDATKGQVLINGTDVKDYTLNRLRSMIGIVPQKAVLFKGTLMENLKWGKKYATIDEIETALEISQSSSFVQAFPEKYDTNILQSGKNLSGGQKQRLTIARALVSNPEILILDDSSSALDFATDASLRKALKEKVKNTTVIMVSQRASSIKNADKIIVLNNGEIVGIGKHDYLINNCEVYKEICSSQLKN</sequence>
<evidence type="ECO:0000256" key="5">
    <source>
        <dbReference type="ARBA" id="ARBA00022741"/>
    </source>
</evidence>
<evidence type="ECO:0000313" key="12">
    <source>
        <dbReference type="EMBL" id="MDC4240229.1"/>
    </source>
</evidence>
<evidence type="ECO:0000256" key="9">
    <source>
        <dbReference type="SAM" id="Phobius"/>
    </source>
</evidence>
<evidence type="ECO:0000256" key="2">
    <source>
        <dbReference type="ARBA" id="ARBA00022448"/>
    </source>
</evidence>
<evidence type="ECO:0000259" key="10">
    <source>
        <dbReference type="PROSITE" id="PS50893"/>
    </source>
</evidence>
<evidence type="ECO:0000256" key="3">
    <source>
        <dbReference type="ARBA" id="ARBA00022475"/>
    </source>
</evidence>
<feature type="domain" description="ABC transporter" evidence="10">
    <location>
        <begin position="334"/>
        <end position="569"/>
    </location>
</feature>
<keyword evidence="2" id="KW-0813">Transport</keyword>
<evidence type="ECO:0000313" key="13">
    <source>
        <dbReference type="Proteomes" id="UP001141183"/>
    </source>
</evidence>
<evidence type="ECO:0000256" key="7">
    <source>
        <dbReference type="ARBA" id="ARBA00022989"/>
    </source>
</evidence>
<comment type="caution">
    <text evidence="12">The sequence shown here is derived from an EMBL/GenBank/DDBJ whole genome shotgun (WGS) entry which is preliminary data.</text>
</comment>
<protein>
    <submittedName>
        <fullName evidence="12">ABC transporter ATP-binding protein/permease</fullName>
    </submittedName>
</protein>
<proteinExistence type="predicted"/>
<feature type="transmembrane region" description="Helical" evidence="9">
    <location>
        <begin position="20"/>
        <end position="40"/>
    </location>
</feature>
<dbReference type="InterPro" id="IPR011527">
    <property type="entry name" value="ABC1_TM_dom"/>
</dbReference>
<dbReference type="Gene3D" id="3.40.50.300">
    <property type="entry name" value="P-loop containing nucleotide triphosphate hydrolases"/>
    <property type="match status" value="1"/>
</dbReference>
<keyword evidence="3" id="KW-1003">Cell membrane</keyword>
<dbReference type="InterPro" id="IPR027417">
    <property type="entry name" value="P-loop_NTPase"/>
</dbReference>
<dbReference type="CDD" id="cd18548">
    <property type="entry name" value="ABC_6TM_Tm287_like"/>
    <property type="match status" value="1"/>
</dbReference>
<dbReference type="InterPro" id="IPR036640">
    <property type="entry name" value="ABC1_TM_sf"/>
</dbReference>